<keyword evidence="3" id="KW-1185">Reference proteome</keyword>
<dbReference type="KEGG" id="pphe:PP2015_1618"/>
<dbReference type="AlphaFoldDB" id="A0A0S2K1W4"/>
<dbReference type="EMBL" id="CP013187">
    <property type="protein sequence ID" value="ALO42120.1"/>
    <property type="molecule type" value="Genomic_DNA"/>
</dbReference>
<dbReference type="Pfam" id="PF10972">
    <property type="entry name" value="CsiV"/>
    <property type="match status" value="1"/>
</dbReference>
<dbReference type="RefSeq" id="WP_058029803.1">
    <property type="nucleotide sequence ID" value="NZ_CP013187.1"/>
</dbReference>
<dbReference type="STRING" id="161398.PP2015_1618"/>
<name>A0A0S2K1W4_9GAMM</name>
<protein>
    <submittedName>
        <fullName evidence="2">Uncharacterized protein</fullName>
    </submittedName>
</protein>
<proteinExistence type="predicted"/>
<dbReference type="InterPro" id="IPR021241">
    <property type="entry name" value="CsiV"/>
</dbReference>
<dbReference type="Proteomes" id="UP000061457">
    <property type="component" value="Chromosome I"/>
</dbReference>
<keyword evidence="1" id="KW-0732">Signal</keyword>
<evidence type="ECO:0000313" key="2">
    <source>
        <dbReference type="EMBL" id="ALO42120.1"/>
    </source>
</evidence>
<dbReference type="PATRIC" id="fig|161398.10.peg.1643"/>
<feature type="chain" id="PRO_5006600962" evidence="1">
    <location>
        <begin position="24"/>
        <end position="280"/>
    </location>
</feature>
<organism evidence="2 3">
    <name type="scientific">Pseudoalteromonas phenolica</name>
    <dbReference type="NCBI Taxonomy" id="161398"/>
    <lineage>
        <taxon>Bacteria</taxon>
        <taxon>Pseudomonadati</taxon>
        <taxon>Pseudomonadota</taxon>
        <taxon>Gammaproteobacteria</taxon>
        <taxon>Alteromonadales</taxon>
        <taxon>Pseudoalteromonadaceae</taxon>
        <taxon>Pseudoalteromonas</taxon>
    </lineage>
</organism>
<accession>A0A0S2K1W4</accession>
<feature type="signal peptide" evidence="1">
    <location>
        <begin position="1"/>
        <end position="23"/>
    </location>
</feature>
<sequence>MKHKLLKLTTLTFLTAFAANANATRWFEIELIAFEQKPTPELREDFKLERKPIQARKTLDMIETGLNNQGQIQCLSGEPQFDPRELSQQIVATSSSWQCDDDRNYLEQMHALPLIPFAEPQEHMDSMYLLAEEQFQFASVLNKLKREGLDPILHTGWRFPEMSSRRAPSIEIIAGQKIAKPTSYKAINNISNDGYISLLDKPIQHQAINDEYKWQVEGLMKIHVRHYLFVTTDLDINFIDNEGELQQARMSQYTRVYSGDIHYLDHPRLGIIFQIRKYKH</sequence>
<evidence type="ECO:0000256" key="1">
    <source>
        <dbReference type="SAM" id="SignalP"/>
    </source>
</evidence>
<gene>
    <name evidence="2" type="ORF">PP2015_1618</name>
</gene>
<reference evidence="3" key="1">
    <citation type="submission" date="2015-11" db="EMBL/GenBank/DDBJ databases">
        <authorList>
            <person name="Kim K.M."/>
        </authorList>
    </citation>
    <scope>NUCLEOTIDE SEQUENCE [LARGE SCALE GENOMIC DNA]</scope>
    <source>
        <strain evidence="3">KCTC 12086</strain>
    </source>
</reference>
<evidence type="ECO:0000313" key="3">
    <source>
        <dbReference type="Proteomes" id="UP000061457"/>
    </source>
</evidence>
<dbReference type="OrthoDB" id="5566524at2"/>